<reference evidence="1" key="1">
    <citation type="submission" date="2020-11" db="EMBL/GenBank/DDBJ databases">
        <authorList>
            <person name="Whitehead M."/>
        </authorList>
    </citation>
    <scope>NUCLEOTIDE SEQUENCE</scope>
    <source>
        <strain evidence="1">EGII</strain>
    </source>
</reference>
<comment type="caution">
    <text evidence="1">The sequence shown here is derived from an EMBL/GenBank/DDBJ whole genome shotgun (WGS) entry which is preliminary data.</text>
</comment>
<keyword evidence="2" id="KW-1185">Reference proteome</keyword>
<protein>
    <submittedName>
        <fullName evidence="1">(Mediterranean fruit fly) hypothetical protein</fullName>
    </submittedName>
</protein>
<name>A0A811U6K4_CERCA</name>
<sequence length="103" mass="11990">MKNVNFLRKQDVAVYMRKAGSEKLRIINKNNISIYSYTYKYVCIFYRLLSLIINFCENSQKMFYALISNGSLPYIKKLAKTMPLITPTTTTTTTTTAIIRRTK</sequence>
<evidence type="ECO:0000313" key="2">
    <source>
        <dbReference type="Proteomes" id="UP000606786"/>
    </source>
</evidence>
<proteinExistence type="predicted"/>
<accession>A0A811U6K4</accession>
<organism evidence="1 2">
    <name type="scientific">Ceratitis capitata</name>
    <name type="common">Mediterranean fruit fly</name>
    <name type="synonym">Tephritis capitata</name>
    <dbReference type="NCBI Taxonomy" id="7213"/>
    <lineage>
        <taxon>Eukaryota</taxon>
        <taxon>Metazoa</taxon>
        <taxon>Ecdysozoa</taxon>
        <taxon>Arthropoda</taxon>
        <taxon>Hexapoda</taxon>
        <taxon>Insecta</taxon>
        <taxon>Pterygota</taxon>
        <taxon>Neoptera</taxon>
        <taxon>Endopterygota</taxon>
        <taxon>Diptera</taxon>
        <taxon>Brachycera</taxon>
        <taxon>Muscomorpha</taxon>
        <taxon>Tephritoidea</taxon>
        <taxon>Tephritidae</taxon>
        <taxon>Ceratitis</taxon>
        <taxon>Ceratitis</taxon>
    </lineage>
</organism>
<dbReference type="EMBL" id="CAJHJT010000001">
    <property type="protein sequence ID" value="CAD6993806.1"/>
    <property type="molecule type" value="Genomic_DNA"/>
</dbReference>
<dbReference type="AlphaFoldDB" id="A0A811U6K4"/>
<dbReference type="Proteomes" id="UP000606786">
    <property type="component" value="Unassembled WGS sequence"/>
</dbReference>
<evidence type="ECO:0000313" key="1">
    <source>
        <dbReference type="EMBL" id="CAD6993806.1"/>
    </source>
</evidence>
<gene>
    <name evidence="1" type="ORF">CCAP1982_LOCUS2603</name>
</gene>